<proteinExistence type="inferred from homology"/>
<dbReference type="GO" id="GO:0009368">
    <property type="term" value="C:endopeptidase Clp complex"/>
    <property type="evidence" value="ECO:0007669"/>
    <property type="project" value="TreeGrafter"/>
</dbReference>
<dbReference type="GO" id="GO:0004176">
    <property type="term" value="F:ATP-dependent peptidase activity"/>
    <property type="evidence" value="ECO:0007669"/>
    <property type="project" value="InterPro"/>
</dbReference>
<evidence type="ECO:0000256" key="2">
    <source>
        <dbReference type="RuleBase" id="RU003567"/>
    </source>
</evidence>
<keyword evidence="3" id="KW-0645">Protease</keyword>
<organism evidence="3">
    <name type="scientific">Tetraselmis sp. GSL018</name>
    <dbReference type="NCBI Taxonomy" id="582737"/>
    <lineage>
        <taxon>Eukaryota</taxon>
        <taxon>Viridiplantae</taxon>
        <taxon>Chlorophyta</taxon>
        <taxon>core chlorophytes</taxon>
        <taxon>Chlorodendrophyceae</taxon>
        <taxon>Chlorodendrales</taxon>
        <taxon>Chlorodendraceae</taxon>
        <taxon>Tetraselmis</taxon>
    </lineage>
</organism>
<gene>
    <name evidence="3" type="ORF">TSPGSL018_23740</name>
</gene>
<sequence>MVAITVVSSLVRTANGRQQLPHSRALISSTAALRPTSRTWKNCGRKAVSVEARRASDPIVPPVITGRRSEEATDLMTYLLQNRIIFIGSRITDQVCTEVVAKIMALEAVNPKAEIKMYINSQGGTGYAIVGILDAMRNCKCDISTVGFGMVASNASVLLAAGTKGKRFTMPNTRILLCQPYGGAMGSAEEVNIQAAELNRTMKVLVRYLMDFTGMSSDEIEQEIDRDNFMGPKRAIEMGIMDAVI</sequence>
<dbReference type="GO" id="GO:0004252">
    <property type="term" value="F:serine-type endopeptidase activity"/>
    <property type="evidence" value="ECO:0007669"/>
    <property type="project" value="InterPro"/>
</dbReference>
<dbReference type="AlphaFoldDB" id="A0A061QV12"/>
<dbReference type="Gene3D" id="3.90.226.10">
    <property type="entry name" value="2-enoyl-CoA Hydratase, Chain A, domain 1"/>
    <property type="match status" value="1"/>
</dbReference>
<dbReference type="GO" id="GO:0051117">
    <property type="term" value="F:ATPase binding"/>
    <property type="evidence" value="ECO:0007669"/>
    <property type="project" value="TreeGrafter"/>
</dbReference>
<evidence type="ECO:0000256" key="1">
    <source>
        <dbReference type="ARBA" id="ARBA00007039"/>
    </source>
</evidence>
<dbReference type="InterPro" id="IPR001907">
    <property type="entry name" value="ClpP"/>
</dbReference>
<dbReference type="CDD" id="cd07017">
    <property type="entry name" value="S14_ClpP_2"/>
    <property type="match status" value="1"/>
</dbReference>
<keyword evidence="3" id="KW-0378">Hydrolase</keyword>
<reference evidence="3" key="1">
    <citation type="submission" date="2014-05" db="EMBL/GenBank/DDBJ databases">
        <title>The transcriptome of the halophilic microalga Tetraselmis sp. GSL018 isolated from the Great Salt Lake, Utah.</title>
        <authorList>
            <person name="Jinkerson R.E."/>
            <person name="D'Adamo S."/>
            <person name="Posewitz M.C."/>
        </authorList>
    </citation>
    <scope>NUCLEOTIDE SEQUENCE</scope>
    <source>
        <strain evidence="3">GSL018</strain>
    </source>
</reference>
<name>A0A061QV12_9CHLO</name>
<dbReference type="PRINTS" id="PR00127">
    <property type="entry name" value="CLPPROTEASEP"/>
</dbReference>
<dbReference type="InterPro" id="IPR023562">
    <property type="entry name" value="ClpP/TepA"/>
</dbReference>
<accession>A0A061QV12</accession>
<dbReference type="GO" id="GO:0006515">
    <property type="term" value="P:protein quality control for misfolded or incompletely synthesized proteins"/>
    <property type="evidence" value="ECO:0007669"/>
    <property type="project" value="TreeGrafter"/>
</dbReference>
<dbReference type="PANTHER" id="PTHR10381:SF11">
    <property type="entry name" value="ATP-DEPENDENT CLP PROTEASE PROTEOLYTIC SUBUNIT, MITOCHONDRIAL"/>
    <property type="match status" value="1"/>
</dbReference>
<dbReference type="GO" id="GO:0009536">
    <property type="term" value="C:plastid"/>
    <property type="evidence" value="ECO:0007669"/>
    <property type="project" value="UniProtKB-ARBA"/>
</dbReference>
<dbReference type="SUPFAM" id="SSF52096">
    <property type="entry name" value="ClpP/crotonase"/>
    <property type="match status" value="1"/>
</dbReference>
<dbReference type="PANTHER" id="PTHR10381">
    <property type="entry name" value="ATP-DEPENDENT CLP PROTEASE PROTEOLYTIC SUBUNIT"/>
    <property type="match status" value="1"/>
</dbReference>
<dbReference type="EMBL" id="GBEZ01024718">
    <property type="protein sequence ID" value="JAC62299.1"/>
    <property type="molecule type" value="Transcribed_RNA"/>
</dbReference>
<dbReference type="InterPro" id="IPR029045">
    <property type="entry name" value="ClpP/crotonase-like_dom_sf"/>
</dbReference>
<evidence type="ECO:0000313" key="3">
    <source>
        <dbReference type="EMBL" id="JAC62299.1"/>
    </source>
</evidence>
<protein>
    <recommendedName>
        <fullName evidence="2">ATP-dependent Clp protease proteolytic subunit</fullName>
    </recommendedName>
</protein>
<comment type="similarity">
    <text evidence="1 2">Belongs to the peptidase S14 family.</text>
</comment>
<dbReference type="Pfam" id="PF00574">
    <property type="entry name" value="CLP_protease"/>
    <property type="match status" value="1"/>
</dbReference>